<evidence type="ECO:0000313" key="3">
    <source>
        <dbReference type="Proteomes" id="UP000184260"/>
    </source>
</evidence>
<evidence type="ECO:0000313" key="2">
    <source>
        <dbReference type="EMBL" id="SHM71934.1"/>
    </source>
</evidence>
<name>A0A1M7L3Q3_9FLAO</name>
<dbReference type="Proteomes" id="UP000184260">
    <property type="component" value="Unassembled WGS sequence"/>
</dbReference>
<dbReference type="RefSeq" id="WP_175547768.1">
    <property type="nucleotide sequence ID" value="NZ_FRBU01000061.1"/>
</dbReference>
<dbReference type="AlphaFoldDB" id="A0A1M7L3Q3"/>
<keyword evidence="1" id="KW-1133">Transmembrane helix</keyword>
<keyword evidence="1" id="KW-0812">Transmembrane</keyword>
<keyword evidence="3" id="KW-1185">Reference proteome</keyword>
<organism evidence="2 3">
    <name type="scientific">Flavobacterium xanthum</name>
    <dbReference type="NCBI Taxonomy" id="69322"/>
    <lineage>
        <taxon>Bacteria</taxon>
        <taxon>Pseudomonadati</taxon>
        <taxon>Bacteroidota</taxon>
        <taxon>Flavobacteriia</taxon>
        <taxon>Flavobacteriales</taxon>
        <taxon>Flavobacteriaceae</taxon>
        <taxon>Flavobacterium</taxon>
    </lineage>
</organism>
<gene>
    <name evidence="2" type="ORF">SAMN05443669_10611</name>
</gene>
<feature type="transmembrane region" description="Helical" evidence="1">
    <location>
        <begin position="12"/>
        <end position="30"/>
    </location>
</feature>
<proteinExistence type="predicted"/>
<reference evidence="3" key="1">
    <citation type="submission" date="2016-11" db="EMBL/GenBank/DDBJ databases">
        <authorList>
            <person name="Varghese N."/>
            <person name="Submissions S."/>
        </authorList>
    </citation>
    <scope>NUCLEOTIDE SEQUENCE [LARGE SCALE GENOMIC DNA]</scope>
    <source>
        <strain evidence="3">DSM 3661</strain>
    </source>
</reference>
<protein>
    <submittedName>
        <fullName evidence="2">Uncharacterized protein</fullName>
    </submittedName>
</protein>
<sequence>MNKLSNLNVQTKIFVIIMIVSIIYAVFYLYKNFNVIEIMLRPIRDATFLET</sequence>
<keyword evidence="1" id="KW-0472">Membrane</keyword>
<evidence type="ECO:0000256" key="1">
    <source>
        <dbReference type="SAM" id="Phobius"/>
    </source>
</evidence>
<accession>A0A1M7L3Q3</accession>
<dbReference type="EMBL" id="FRBU01000061">
    <property type="protein sequence ID" value="SHM71934.1"/>
    <property type="molecule type" value="Genomic_DNA"/>
</dbReference>